<dbReference type="OrthoDB" id="785441at2759"/>
<comment type="caution">
    <text evidence="1">The sequence shown here is derived from an EMBL/GenBank/DDBJ whole genome shotgun (WGS) entry which is preliminary data.</text>
</comment>
<protein>
    <submittedName>
        <fullName evidence="1">Uncharacterized protein</fullName>
    </submittedName>
</protein>
<evidence type="ECO:0000313" key="1">
    <source>
        <dbReference type="EMBL" id="KAF8378673.1"/>
    </source>
</evidence>
<dbReference type="Proteomes" id="UP000655225">
    <property type="component" value="Unassembled WGS sequence"/>
</dbReference>
<reference evidence="1 2" key="1">
    <citation type="submission" date="2020-04" db="EMBL/GenBank/DDBJ databases">
        <title>Plant Genome Project.</title>
        <authorList>
            <person name="Zhang R.-G."/>
        </authorList>
    </citation>
    <scope>NUCLEOTIDE SEQUENCE [LARGE SCALE GENOMIC DNA]</scope>
    <source>
        <strain evidence="1">YNK0</strain>
        <tissue evidence="1">Leaf</tissue>
    </source>
</reference>
<dbReference type="OMA" id="KIGDSCE"/>
<dbReference type="PANTHER" id="PTHR34542">
    <property type="entry name" value="OS08G0359900 PROTEIN"/>
    <property type="match status" value="1"/>
</dbReference>
<keyword evidence="2" id="KW-1185">Reference proteome</keyword>
<dbReference type="AlphaFoldDB" id="A0A835D350"/>
<sequence>MATLQKFKLFATQCAIAGSPSRNPTTSPVFQLRRRKTLRMLLSRSSSGRRYPRREELPDRQRIVRDLPEKNKGLLSHKLKDLFVSSPPLENNVKVMEKKIGDSCEGFPSALNRGGGWAAWRGGAGSPRPMTAKFRYRFVKRVFRPVLVSIPE</sequence>
<gene>
    <name evidence="1" type="ORF">HHK36_030022</name>
</gene>
<name>A0A835D350_TETSI</name>
<evidence type="ECO:0000313" key="2">
    <source>
        <dbReference type="Proteomes" id="UP000655225"/>
    </source>
</evidence>
<dbReference type="EMBL" id="JABCRI010000023">
    <property type="protein sequence ID" value="KAF8378673.1"/>
    <property type="molecule type" value="Genomic_DNA"/>
</dbReference>
<dbReference type="PANTHER" id="PTHR34542:SF1">
    <property type="entry name" value="OS08G0359900 PROTEIN"/>
    <property type="match status" value="1"/>
</dbReference>
<accession>A0A835D350</accession>
<organism evidence="1 2">
    <name type="scientific">Tetracentron sinense</name>
    <name type="common">Spur-leaf</name>
    <dbReference type="NCBI Taxonomy" id="13715"/>
    <lineage>
        <taxon>Eukaryota</taxon>
        <taxon>Viridiplantae</taxon>
        <taxon>Streptophyta</taxon>
        <taxon>Embryophyta</taxon>
        <taxon>Tracheophyta</taxon>
        <taxon>Spermatophyta</taxon>
        <taxon>Magnoliopsida</taxon>
        <taxon>Trochodendrales</taxon>
        <taxon>Trochodendraceae</taxon>
        <taxon>Tetracentron</taxon>
    </lineage>
</organism>
<proteinExistence type="predicted"/>